<accession>A0A2C9CYR1</accession>
<protein>
    <submittedName>
        <fullName evidence="1">Uncharacterized protein</fullName>
    </submittedName>
</protein>
<name>A0A2C9CYR1_9CAUD</name>
<gene>
    <name evidence="1" type="primary">g356</name>
</gene>
<evidence type="ECO:0000313" key="2">
    <source>
        <dbReference type="Proteomes" id="UP000241364"/>
    </source>
</evidence>
<organism evidence="1 2">
    <name type="scientific">Yersinia phage fHe-Yen9-03</name>
    <dbReference type="NCBI Taxonomy" id="2052743"/>
    <lineage>
        <taxon>Viruses</taxon>
        <taxon>Duplodnaviria</taxon>
        <taxon>Heunggongvirae</taxon>
        <taxon>Uroviricota</taxon>
        <taxon>Caudoviricetes</taxon>
        <taxon>Eneladusvirus</taxon>
        <taxon>Eneladusvirus Yen904</taxon>
    </lineage>
</organism>
<proteinExistence type="predicted"/>
<dbReference type="Proteomes" id="UP000241364">
    <property type="component" value="Chromosome i"/>
</dbReference>
<dbReference type="EMBL" id="LT960552">
    <property type="protein sequence ID" value="SOK59164.1"/>
    <property type="molecule type" value="Genomic_DNA"/>
</dbReference>
<reference evidence="2" key="1">
    <citation type="submission" date="2017-10" db="EMBL/GenBank/DDBJ databases">
        <authorList>
            <person name="Skurnik M."/>
        </authorList>
    </citation>
    <scope>NUCLEOTIDE SEQUENCE [LARGE SCALE GENOMIC DNA]</scope>
    <source>
        <strain evidence="2">fHe-Yen9-03</strain>
    </source>
</reference>
<evidence type="ECO:0000313" key="1">
    <source>
        <dbReference type="EMBL" id="SOK59164.1"/>
    </source>
</evidence>
<sequence>MKTTGEALAELNEISTGWELLYDGSQGIPAFYVFSNNYIKMTYYYDDRYIAEHGAVRYNDDRSMSGDFQHTAHDAYESLKNAMNTYAQNILNLVIKM</sequence>